<evidence type="ECO:0000313" key="1">
    <source>
        <dbReference type="EMBL" id="KAF6756153.1"/>
    </source>
</evidence>
<comment type="caution">
    <text evidence="1">The sequence shown here is derived from an EMBL/GenBank/DDBJ whole genome shotgun (WGS) entry which is preliminary data.</text>
</comment>
<dbReference type="EMBL" id="JACGCI010000027">
    <property type="protein sequence ID" value="KAF6756153.1"/>
    <property type="molecule type" value="Genomic_DNA"/>
</dbReference>
<gene>
    <name evidence="1" type="ORF">DFP72DRAFT_293956</name>
</gene>
<protein>
    <submittedName>
        <fullName evidence="1">Uncharacterized protein</fullName>
    </submittedName>
</protein>
<evidence type="ECO:0000313" key="2">
    <source>
        <dbReference type="Proteomes" id="UP000521943"/>
    </source>
</evidence>
<name>A0A8H6M579_9AGAR</name>
<keyword evidence="2" id="KW-1185">Reference proteome</keyword>
<accession>A0A8H6M579</accession>
<proteinExistence type="predicted"/>
<dbReference type="AlphaFoldDB" id="A0A8H6M579"/>
<organism evidence="1 2">
    <name type="scientific">Ephemerocybe angulata</name>
    <dbReference type="NCBI Taxonomy" id="980116"/>
    <lineage>
        <taxon>Eukaryota</taxon>
        <taxon>Fungi</taxon>
        <taxon>Dikarya</taxon>
        <taxon>Basidiomycota</taxon>
        <taxon>Agaricomycotina</taxon>
        <taxon>Agaricomycetes</taxon>
        <taxon>Agaricomycetidae</taxon>
        <taxon>Agaricales</taxon>
        <taxon>Agaricineae</taxon>
        <taxon>Psathyrellaceae</taxon>
        <taxon>Ephemerocybe</taxon>
    </lineage>
</organism>
<reference evidence="1 2" key="1">
    <citation type="submission" date="2020-07" db="EMBL/GenBank/DDBJ databases">
        <title>Comparative genomics of pyrophilous fungi reveals a link between fire events and developmental genes.</title>
        <authorList>
            <consortium name="DOE Joint Genome Institute"/>
            <person name="Steindorff A.S."/>
            <person name="Carver A."/>
            <person name="Calhoun S."/>
            <person name="Stillman K."/>
            <person name="Liu H."/>
            <person name="Lipzen A."/>
            <person name="Pangilinan J."/>
            <person name="Labutti K."/>
            <person name="Bruns T.D."/>
            <person name="Grigoriev I.V."/>
        </authorList>
    </citation>
    <scope>NUCLEOTIDE SEQUENCE [LARGE SCALE GENOMIC DNA]</scope>
    <source>
        <strain evidence="1 2">CBS 144469</strain>
    </source>
</reference>
<dbReference type="Proteomes" id="UP000521943">
    <property type="component" value="Unassembled WGS sequence"/>
</dbReference>
<sequence>MFFPTAFVRVCSGVWSFDAGTCIQLLTALLRFRSFVRVVFLPLSIPPIILVRHFPARHHVPFSQSRWCADLRLGSRWIHLPRRWFITSFSRESLILAIWGWTGVRISHLRYGKCFLSILLFFLEGTSWSSCNNRFRFRFRPVYDPLVLSFLRDVRLSIESRLVGGNDAVPRYLPRAISNGALQEHFLRKGQLPPYSAPVMTGWGPVSGDTREGTQCGSVECALFPLIIHSALNRCCLVTFDCEGTSMRGGSSLVPSMCSLGARRLCLHHWTWVLSVLVGALVDCVADYL</sequence>